<evidence type="ECO:0000259" key="2">
    <source>
        <dbReference type="Pfam" id="PF07532"/>
    </source>
</evidence>
<evidence type="ECO:0000313" key="3">
    <source>
        <dbReference type="EMBL" id="NEU04667.1"/>
    </source>
</evidence>
<proteinExistence type="predicted"/>
<evidence type="ECO:0000313" key="4">
    <source>
        <dbReference type="Proteomes" id="UP000481872"/>
    </source>
</evidence>
<sequence>MLTNKCEDSSPMFYIMPRALYRIVEKEVSLVKKSSRVISTFLIGASLTSINANVFALESNKVVREKLAGIDRFETAVQISEKFGSADTVVLVNYTAIADALAATPLAKVKDAPILLTEAGSLTKATADQIKKLNAKNVIIVGGTTVVSENVVKELNAMGKTVKRISGTDRYTTAEEVAKNMGNIQTVAVVNGINGLADALSVAAPAAKENMAIILTDGQTIEAGKKFIDNASTKYIIGGETVVSENLKNQIDGERIAGLNRNETNSEVLEKFYNQSELEKIYVAKDGVGSENHTSSLVDALAAGPLAGKEEAPVMLVGSELDNGQEAYLKERTAGKLIEVGNGINQNAVENIIKALEVKDIEEAKILSAKVLNGGQVQLKFNKNVDKDSAEAIDRYILKGSEDGELIIKSAKVKEDKKTVILTLDEKKYYKNQQNVDIKVQNVLTEDKAERFPKFEATEKLLDTEVPIIKEIKQVGPRQFDVIFNEPVKEGSKFDIEIKKGSNIYTVANKKFNYEDCTVTISTGVDLEDGVYNLEIGEGSFVDFVGLKSDTMEKQLTVKKDTSPVIISEAKANMYTAKVKFNKKVKNFTDPNVKYYLDYVNEANDFTGEIETAEGVTDVIDIKFNKIITPGKHKIIIKYQYDNETKIEDLWGNELSYGEIEFEVENDTTAPKVWEVEYKDTDKIHIIFSKDVKGANDKNAYELKNSKGEKINILNASYDDTQCKATLTVGKIEGDYTLLIKGNKITDTTVNENKLSECTFKISAPDKTPAIINKVILGGENQNKMILEYSEAMKTSGYGSILDKSLYEVQIANKWVNLNTIENAKIELMSNDNSKIKITLPEEKQLNSLEPLRVGPVQDLAGNTAPIGETVIIDTIKQDAVTIEDKTNVIDRNKIEIVTESTIKDVSKIKVRKDDNKDLNIASYDITKNDDGKTKLTLTFAKVDNNDNFTTNPSGNIEIKFEDGAAVTELGTNKGFDDYKKVAVIDKVVPQYEKDTAKAIKNEEGKLEKVEFALSEAVKGVNEFAFEVEGYKVKEANCDENGKITLTLDINSQQEETNVDKVVIKQVGKITDNNDNELKNFTIEAKVIKKAIESITNPENITGKKAEIKLPSEVEVTYNDGTIEKMDVAWDKTIDELLSGENTLTGTIKNTSKQAKLKVTITDKN</sequence>
<dbReference type="Gene3D" id="2.60.40.1220">
    <property type="match status" value="2"/>
</dbReference>
<dbReference type="Proteomes" id="UP000481872">
    <property type="component" value="Unassembled WGS sequence"/>
</dbReference>
<comment type="caution">
    <text evidence="3">The sequence shown here is derived from an EMBL/GenBank/DDBJ whole genome shotgun (WGS) entry which is preliminary data.</text>
</comment>
<dbReference type="PANTHER" id="PTHR30032:SF8">
    <property type="entry name" value="GERMINATION-SPECIFIC N-ACETYLMURAMOYL-L-ALANINE AMIDASE"/>
    <property type="match status" value="1"/>
</dbReference>
<dbReference type="PANTHER" id="PTHR30032">
    <property type="entry name" value="N-ACETYLMURAMOYL-L-ALANINE AMIDASE-RELATED"/>
    <property type="match status" value="1"/>
</dbReference>
<dbReference type="Pfam" id="PF07532">
    <property type="entry name" value="Big_4"/>
    <property type="match status" value="1"/>
</dbReference>
<protein>
    <submittedName>
        <fullName evidence="3">Cell wall-binding repeat-containing protein</fullName>
    </submittedName>
</protein>
<dbReference type="EMBL" id="JAAGPU010000011">
    <property type="protein sequence ID" value="NEU04667.1"/>
    <property type="molecule type" value="Genomic_DNA"/>
</dbReference>
<reference evidence="3 4" key="1">
    <citation type="submission" date="2020-02" db="EMBL/GenBank/DDBJ databases">
        <title>Genome assembly of a novel Clostridium senegalense strain.</title>
        <authorList>
            <person name="Gupta T.B."/>
            <person name="Jauregui R."/>
            <person name="Maclean P."/>
            <person name="Nawarathana A."/>
            <person name="Brightwell G."/>
        </authorList>
    </citation>
    <scope>NUCLEOTIDE SEQUENCE [LARGE SCALE GENOMIC DNA]</scope>
    <source>
        <strain evidence="3 4">AGRFS4</strain>
    </source>
</reference>
<dbReference type="InterPro" id="IPR051922">
    <property type="entry name" value="Bact_Sporulation_Assoc"/>
</dbReference>
<dbReference type="Pfam" id="PF04122">
    <property type="entry name" value="CW_binding_2"/>
    <property type="match status" value="3"/>
</dbReference>
<dbReference type="InterPro" id="IPR007253">
    <property type="entry name" value="Cell_wall-bd_2"/>
</dbReference>
<dbReference type="InterPro" id="IPR014755">
    <property type="entry name" value="Cu-Rt/internalin_Ig-like"/>
</dbReference>
<feature type="domain" description="Bacterial Ig-like" evidence="2">
    <location>
        <begin position="1098"/>
        <end position="1149"/>
    </location>
</feature>
<organism evidence="3 4">
    <name type="scientific">Clostridium senegalense</name>
    <dbReference type="NCBI Taxonomy" id="1465809"/>
    <lineage>
        <taxon>Bacteria</taxon>
        <taxon>Bacillati</taxon>
        <taxon>Bacillota</taxon>
        <taxon>Clostridia</taxon>
        <taxon>Eubacteriales</taxon>
        <taxon>Clostridiaceae</taxon>
        <taxon>Clostridium</taxon>
    </lineage>
</organism>
<keyword evidence="1" id="KW-0732">Signal</keyword>
<dbReference type="Gene3D" id="3.40.50.12090">
    <property type="match status" value="2"/>
</dbReference>
<evidence type="ECO:0000256" key="1">
    <source>
        <dbReference type="ARBA" id="ARBA00022729"/>
    </source>
</evidence>
<accession>A0A6M0H2C6</accession>
<name>A0A6M0H2C6_9CLOT</name>
<gene>
    <name evidence="3" type="ORF">G3M99_07270</name>
</gene>
<dbReference type="AlphaFoldDB" id="A0A6M0H2C6"/>
<dbReference type="InterPro" id="IPR011081">
    <property type="entry name" value="Big_4"/>
</dbReference>
<keyword evidence="4" id="KW-1185">Reference proteome</keyword>